<gene>
    <name evidence="6" type="ORF">L9F63_027935</name>
</gene>
<feature type="domain" description="Carboxylesterase type B" evidence="5">
    <location>
        <begin position="5"/>
        <end position="426"/>
    </location>
</feature>
<evidence type="ECO:0000256" key="4">
    <source>
        <dbReference type="ARBA" id="ARBA00023180"/>
    </source>
</evidence>
<sequence length="445" mass="49329">MASTVIVKVKQGSLRGKKITAYNGSTYYSFQGIPYAKPPIGSLRFKAPELPESWSGIRDALSPGKCAPQIMQLPDGNKLIGDENCLFLNVYTPQLPVQTDIKKAVMVWIHGGAFTHGSGGPDMYGPDHLIKGDVVLVTLNYRLGTLGFLYTEDTETSGNAGLKDQVMALQWIQENIIQFSGDPNNVTIFGESAGGVSVHGHVLSPMSKGLFHKAIAQSGSMLNTWGCVSNPRERAFRIGETLGCKTNDSRKLVEFLRDAPPLDLLEAIDKTQTNEEKISFDLYFAPCVENVVQKGDKKFIPADPYQLLSEGKFNKVPFITGFTSHEGMMMLRALNQHPSFIDVIANHEEGVIPYTRKLKKNTTQSKEVASTIKTFYFGDKSVSKETLPELIDMYGDAFFIHGIRKTVELQTQHSKNPIYMYEFSFDEDLPFIKIIVSGDRLPGIP</sequence>
<dbReference type="EMBL" id="JASPKZ010004767">
    <property type="protein sequence ID" value="KAJ9589804.1"/>
    <property type="molecule type" value="Genomic_DNA"/>
</dbReference>
<dbReference type="Gene3D" id="3.40.50.1820">
    <property type="entry name" value="alpha/beta hydrolase"/>
    <property type="match status" value="1"/>
</dbReference>
<dbReference type="SUPFAM" id="SSF53474">
    <property type="entry name" value="alpha/beta-Hydrolases"/>
    <property type="match status" value="1"/>
</dbReference>
<keyword evidence="2" id="KW-0719">Serine esterase</keyword>
<dbReference type="Pfam" id="PF00135">
    <property type="entry name" value="COesterase"/>
    <property type="match status" value="1"/>
</dbReference>
<dbReference type="InterPro" id="IPR002018">
    <property type="entry name" value="CarbesteraseB"/>
</dbReference>
<keyword evidence="3" id="KW-0378">Hydrolase</keyword>
<comment type="similarity">
    <text evidence="1">Belongs to the type-B carboxylesterase/lipase family.</text>
</comment>
<name>A0AAD7ZZM1_DIPPU</name>
<comment type="caution">
    <text evidence="6">The sequence shown here is derived from an EMBL/GenBank/DDBJ whole genome shotgun (WGS) entry which is preliminary data.</text>
</comment>
<organism evidence="6 7">
    <name type="scientific">Diploptera punctata</name>
    <name type="common">Pacific beetle cockroach</name>
    <dbReference type="NCBI Taxonomy" id="6984"/>
    <lineage>
        <taxon>Eukaryota</taxon>
        <taxon>Metazoa</taxon>
        <taxon>Ecdysozoa</taxon>
        <taxon>Arthropoda</taxon>
        <taxon>Hexapoda</taxon>
        <taxon>Insecta</taxon>
        <taxon>Pterygota</taxon>
        <taxon>Neoptera</taxon>
        <taxon>Polyneoptera</taxon>
        <taxon>Dictyoptera</taxon>
        <taxon>Blattodea</taxon>
        <taxon>Blaberoidea</taxon>
        <taxon>Blaberidae</taxon>
        <taxon>Diplopterinae</taxon>
        <taxon>Diploptera</taxon>
    </lineage>
</organism>
<evidence type="ECO:0000256" key="3">
    <source>
        <dbReference type="ARBA" id="ARBA00022801"/>
    </source>
</evidence>
<accession>A0AAD7ZZM1</accession>
<evidence type="ECO:0000259" key="5">
    <source>
        <dbReference type="Pfam" id="PF00135"/>
    </source>
</evidence>
<dbReference type="PANTHER" id="PTHR43142">
    <property type="entry name" value="CARBOXYLIC ESTER HYDROLASE"/>
    <property type="match status" value="1"/>
</dbReference>
<dbReference type="AlphaFoldDB" id="A0AAD7ZZM1"/>
<reference evidence="6" key="2">
    <citation type="submission" date="2023-05" db="EMBL/GenBank/DDBJ databases">
        <authorList>
            <person name="Fouks B."/>
        </authorList>
    </citation>
    <scope>NUCLEOTIDE SEQUENCE</scope>
    <source>
        <strain evidence="6">Stay&amp;Tobe</strain>
        <tissue evidence="6">Testes</tissue>
    </source>
</reference>
<keyword evidence="7" id="KW-1185">Reference proteome</keyword>
<evidence type="ECO:0000313" key="7">
    <source>
        <dbReference type="Proteomes" id="UP001233999"/>
    </source>
</evidence>
<protein>
    <recommendedName>
        <fullName evidence="5">Carboxylesterase type B domain-containing protein</fullName>
    </recommendedName>
</protein>
<reference evidence="6" key="1">
    <citation type="journal article" date="2023" name="IScience">
        <title>Live-bearing cockroach genome reveals convergent evolutionary mechanisms linked to viviparity in insects and beyond.</title>
        <authorList>
            <person name="Fouks B."/>
            <person name="Harrison M.C."/>
            <person name="Mikhailova A.A."/>
            <person name="Marchal E."/>
            <person name="English S."/>
            <person name="Carruthers M."/>
            <person name="Jennings E.C."/>
            <person name="Chiamaka E.L."/>
            <person name="Frigard R.A."/>
            <person name="Pippel M."/>
            <person name="Attardo G.M."/>
            <person name="Benoit J.B."/>
            <person name="Bornberg-Bauer E."/>
            <person name="Tobe S.S."/>
        </authorList>
    </citation>
    <scope>NUCLEOTIDE SEQUENCE</scope>
    <source>
        <strain evidence="6">Stay&amp;Tobe</strain>
    </source>
</reference>
<dbReference type="Proteomes" id="UP001233999">
    <property type="component" value="Unassembled WGS sequence"/>
</dbReference>
<dbReference type="GO" id="GO:0052689">
    <property type="term" value="F:carboxylic ester hydrolase activity"/>
    <property type="evidence" value="ECO:0007669"/>
    <property type="project" value="UniProtKB-KW"/>
</dbReference>
<dbReference type="PANTHER" id="PTHR43142:SF1">
    <property type="entry name" value="CARBOXYLIC ESTER HYDROLASE"/>
    <property type="match status" value="1"/>
</dbReference>
<proteinExistence type="inferred from homology"/>
<evidence type="ECO:0000313" key="6">
    <source>
        <dbReference type="EMBL" id="KAJ9589804.1"/>
    </source>
</evidence>
<evidence type="ECO:0000256" key="2">
    <source>
        <dbReference type="ARBA" id="ARBA00022487"/>
    </source>
</evidence>
<keyword evidence="4" id="KW-0325">Glycoprotein</keyword>
<evidence type="ECO:0000256" key="1">
    <source>
        <dbReference type="ARBA" id="ARBA00005964"/>
    </source>
</evidence>
<dbReference type="InterPro" id="IPR029058">
    <property type="entry name" value="AB_hydrolase_fold"/>
</dbReference>